<protein>
    <submittedName>
        <fullName evidence="1">Uncharacterized protein</fullName>
    </submittedName>
</protein>
<evidence type="ECO:0000313" key="2">
    <source>
        <dbReference type="Proteomes" id="UP001278766"/>
    </source>
</evidence>
<evidence type="ECO:0000313" key="1">
    <source>
        <dbReference type="EMBL" id="KAK3297799.1"/>
    </source>
</evidence>
<reference evidence="1" key="2">
    <citation type="submission" date="2023-06" db="EMBL/GenBank/DDBJ databases">
        <authorList>
            <consortium name="Lawrence Berkeley National Laboratory"/>
            <person name="Haridas S."/>
            <person name="Hensen N."/>
            <person name="Bonometti L."/>
            <person name="Westerberg I."/>
            <person name="Brannstrom I.O."/>
            <person name="Guillou S."/>
            <person name="Cros-Aarteil S."/>
            <person name="Calhoun S."/>
            <person name="Kuo A."/>
            <person name="Mondo S."/>
            <person name="Pangilinan J."/>
            <person name="Riley R."/>
            <person name="Labutti K."/>
            <person name="Andreopoulos B."/>
            <person name="Lipzen A."/>
            <person name="Chen C."/>
            <person name="Yanf M."/>
            <person name="Daum C."/>
            <person name="Ng V."/>
            <person name="Clum A."/>
            <person name="Steindorff A."/>
            <person name="Ohm R."/>
            <person name="Martin F."/>
            <person name="Silar P."/>
            <person name="Natvig D."/>
            <person name="Lalanne C."/>
            <person name="Gautier V."/>
            <person name="Ament-Velasquez S.L."/>
            <person name="Kruys A."/>
            <person name="Hutchinson M.I."/>
            <person name="Powell A.J."/>
            <person name="Barry K."/>
            <person name="Miller A.N."/>
            <person name="Grigoriev I.V."/>
            <person name="Debuchy R."/>
            <person name="Gladieux P."/>
            <person name="Thoren M.H."/>
            <person name="Johannesson H."/>
        </authorList>
    </citation>
    <scope>NUCLEOTIDE SEQUENCE</scope>
    <source>
        <strain evidence="1">CBS 168.71</strain>
    </source>
</reference>
<accession>A0AAE0LUY0</accession>
<dbReference type="GeneID" id="87835083"/>
<dbReference type="AlphaFoldDB" id="A0AAE0LUY0"/>
<name>A0AAE0LUY0_9PEZI</name>
<dbReference type="EMBL" id="JAUEPN010000003">
    <property type="protein sequence ID" value="KAK3297799.1"/>
    <property type="molecule type" value="Genomic_DNA"/>
</dbReference>
<dbReference type="RefSeq" id="XP_062661313.1">
    <property type="nucleotide sequence ID" value="XM_062798135.1"/>
</dbReference>
<reference evidence="1" key="1">
    <citation type="journal article" date="2023" name="Mol. Phylogenet. Evol.">
        <title>Genome-scale phylogeny and comparative genomics of the fungal order Sordariales.</title>
        <authorList>
            <person name="Hensen N."/>
            <person name="Bonometti L."/>
            <person name="Westerberg I."/>
            <person name="Brannstrom I.O."/>
            <person name="Guillou S."/>
            <person name="Cros-Aarteil S."/>
            <person name="Calhoun S."/>
            <person name="Haridas S."/>
            <person name="Kuo A."/>
            <person name="Mondo S."/>
            <person name="Pangilinan J."/>
            <person name="Riley R."/>
            <person name="LaButti K."/>
            <person name="Andreopoulos B."/>
            <person name="Lipzen A."/>
            <person name="Chen C."/>
            <person name="Yan M."/>
            <person name="Daum C."/>
            <person name="Ng V."/>
            <person name="Clum A."/>
            <person name="Steindorff A."/>
            <person name="Ohm R.A."/>
            <person name="Martin F."/>
            <person name="Silar P."/>
            <person name="Natvig D.O."/>
            <person name="Lalanne C."/>
            <person name="Gautier V."/>
            <person name="Ament-Velasquez S.L."/>
            <person name="Kruys A."/>
            <person name="Hutchinson M.I."/>
            <person name="Powell A.J."/>
            <person name="Barry K."/>
            <person name="Miller A.N."/>
            <person name="Grigoriev I.V."/>
            <person name="Debuchy R."/>
            <person name="Gladieux P."/>
            <person name="Hiltunen Thoren M."/>
            <person name="Johannesson H."/>
        </authorList>
    </citation>
    <scope>NUCLEOTIDE SEQUENCE</scope>
    <source>
        <strain evidence="1">CBS 168.71</strain>
    </source>
</reference>
<organism evidence="1 2">
    <name type="scientific">Chaetomium fimeti</name>
    <dbReference type="NCBI Taxonomy" id="1854472"/>
    <lineage>
        <taxon>Eukaryota</taxon>
        <taxon>Fungi</taxon>
        <taxon>Dikarya</taxon>
        <taxon>Ascomycota</taxon>
        <taxon>Pezizomycotina</taxon>
        <taxon>Sordariomycetes</taxon>
        <taxon>Sordariomycetidae</taxon>
        <taxon>Sordariales</taxon>
        <taxon>Chaetomiaceae</taxon>
        <taxon>Chaetomium</taxon>
    </lineage>
</organism>
<keyword evidence="2" id="KW-1185">Reference proteome</keyword>
<dbReference type="Proteomes" id="UP001278766">
    <property type="component" value="Unassembled WGS sequence"/>
</dbReference>
<proteinExistence type="predicted"/>
<comment type="caution">
    <text evidence="1">The sequence shown here is derived from an EMBL/GenBank/DDBJ whole genome shotgun (WGS) entry which is preliminary data.</text>
</comment>
<sequence length="230" mass="26112">MSTYPPDDDSRAAASLFPQNYASSATGAVNNPLGGLAPSNSIVNPFTLQQNHYSILHSCRWYIIYTLFIRSNNRVNKSRHRSVHRNETHSHHSCTDSTIKSRHRANPTIPIISSKTSRHSSTMCHWVRFTHPICSHFYSPTMLIPCANNEADQNPNGCWRVRGTRANPAPVELPHAQDYTCVEADCVKRWFCCLCGGPDGGDEETTQCTECRMYRCERCPWKWGMCEMTE</sequence>
<gene>
    <name evidence="1" type="ORF">B0H64DRAFT_131873</name>
</gene>